<dbReference type="InterPro" id="IPR036388">
    <property type="entry name" value="WH-like_DNA-bd_sf"/>
</dbReference>
<sequence>MINLLPSSGRASGLKGTDRKRVQQKIKVIKTIYTHGYKTAMDICQELQASLPTITNLINEMLTEELIERKGKDESSGGRKPDLYGLKDNSIFILAINVGQNKTQMAIFNNNHQRISEVETFKIKFNGQEENIQAIYELGQKFLDDSQINQDKLLGIGVTMPGLVDSKKGINYSYFGKLSHTSLKSTLEAKFNKQVVFENDAKAMTLAEYKFGSRAGSSSILGIYNDWGIGLGMVLEGKIYKGFSGFSGEFGHITMENEGGRLCVCGKQGCLETVASGMAMVDFAREGFEQGKKSIMNAEIANNLDGIDPDLIIQSALRGDQHAISILNIVGTYMGRGIAVLIQLLNPEHIIIGGKIAEAGGLILPSIHQALNIYSMPQIRMETKIEVSTLGREARMLGAISVFMEEAFDSYLG</sequence>
<dbReference type="EMBL" id="JAHCMY010000017">
    <property type="protein sequence ID" value="MBS9525712.1"/>
    <property type="molecule type" value="Genomic_DNA"/>
</dbReference>
<evidence type="ECO:0000256" key="1">
    <source>
        <dbReference type="ARBA" id="ARBA00006479"/>
    </source>
</evidence>
<dbReference type="Proteomes" id="UP001319104">
    <property type="component" value="Unassembled WGS sequence"/>
</dbReference>
<organism evidence="2 3">
    <name type="scientific">Litoribacter ruber</name>
    <dbReference type="NCBI Taxonomy" id="702568"/>
    <lineage>
        <taxon>Bacteria</taxon>
        <taxon>Pseudomonadati</taxon>
        <taxon>Bacteroidota</taxon>
        <taxon>Cytophagia</taxon>
        <taxon>Cytophagales</taxon>
        <taxon>Cyclobacteriaceae</taxon>
        <taxon>Litoribacter</taxon>
    </lineage>
</organism>
<accession>A0AAP2G2G3</accession>
<dbReference type="InterPro" id="IPR036390">
    <property type="entry name" value="WH_DNA-bd_sf"/>
</dbReference>
<comment type="similarity">
    <text evidence="1">Belongs to the ROK (NagC/XylR) family.</text>
</comment>
<gene>
    <name evidence="2" type="ORF">KI659_16960</name>
</gene>
<comment type="caution">
    <text evidence="2">The sequence shown here is derived from an EMBL/GenBank/DDBJ whole genome shotgun (WGS) entry which is preliminary data.</text>
</comment>
<dbReference type="SUPFAM" id="SSF46785">
    <property type="entry name" value="Winged helix' DNA-binding domain"/>
    <property type="match status" value="1"/>
</dbReference>
<reference evidence="2 3" key="1">
    <citation type="submission" date="2021-05" db="EMBL/GenBank/DDBJ databases">
        <authorList>
            <person name="Zhang Z.D."/>
            <person name="Osman G."/>
        </authorList>
    </citation>
    <scope>NUCLEOTIDE SEQUENCE [LARGE SCALE GENOMIC DNA]</scope>
    <source>
        <strain evidence="2 3">KCTC 32217</strain>
    </source>
</reference>
<protein>
    <submittedName>
        <fullName evidence="2">ROK family transcriptional regulator</fullName>
    </submittedName>
</protein>
<dbReference type="SUPFAM" id="SSF53067">
    <property type="entry name" value="Actin-like ATPase domain"/>
    <property type="match status" value="1"/>
</dbReference>
<dbReference type="InterPro" id="IPR000600">
    <property type="entry name" value="ROK"/>
</dbReference>
<evidence type="ECO:0000313" key="2">
    <source>
        <dbReference type="EMBL" id="MBS9525712.1"/>
    </source>
</evidence>
<dbReference type="Gene3D" id="3.30.420.40">
    <property type="match status" value="2"/>
</dbReference>
<dbReference type="PANTHER" id="PTHR18964">
    <property type="entry name" value="ROK (REPRESSOR, ORF, KINASE) FAMILY"/>
    <property type="match status" value="1"/>
</dbReference>
<dbReference type="InterPro" id="IPR043129">
    <property type="entry name" value="ATPase_NBD"/>
</dbReference>
<evidence type="ECO:0000313" key="3">
    <source>
        <dbReference type="Proteomes" id="UP001319104"/>
    </source>
</evidence>
<dbReference type="Gene3D" id="1.10.10.10">
    <property type="entry name" value="Winged helix-like DNA-binding domain superfamily/Winged helix DNA-binding domain"/>
    <property type="match status" value="1"/>
</dbReference>
<dbReference type="PANTHER" id="PTHR18964:SF149">
    <property type="entry name" value="BIFUNCTIONAL UDP-N-ACETYLGLUCOSAMINE 2-EPIMERASE_N-ACETYLMANNOSAMINE KINASE"/>
    <property type="match status" value="1"/>
</dbReference>
<dbReference type="RefSeq" id="WP_213946569.1">
    <property type="nucleotide sequence ID" value="NZ_JAHCMY010000017.1"/>
</dbReference>
<dbReference type="AlphaFoldDB" id="A0AAP2G2G3"/>
<proteinExistence type="inferred from homology"/>
<dbReference type="Pfam" id="PF00480">
    <property type="entry name" value="ROK"/>
    <property type="match status" value="1"/>
</dbReference>
<name>A0AAP2G2G3_9BACT</name>
<keyword evidence="3" id="KW-1185">Reference proteome</keyword>